<dbReference type="AlphaFoldDB" id="A0AAE1TWP1"/>
<organism evidence="2 3">
    <name type="scientific">Petrolisthes manimaculis</name>
    <dbReference type="NCBI Taxonomy" id="1843537"/>
    <lineage>
        <taxon>Eukaryota</taxon>
        <taxon>Metazoa</taxon>
        <taxon>Ecdysozoa</taxon>
        <taxon>Arthropoda</taxon>
        <taxon>Crustacea</taxon>
        <taxon>Multicrustacea</taxon>
        <taxon>Malacostraca</taxon>
        <taxon>Eumalacostraca</taxon>
        <taxon>Eucarida</taxon>
        <taxon>Decapoda</taxon>
        <taxon>Pleocyemata</taxon>
        <taxon>Anomura</taxon>
        <taxon>Galatheoidea</taxon>
        <taxon>Porcellanidae</taxon>
        <taxon>Petrolisthes</taxon>
    </lineage>
</organism>
<sequence length="92" mass="10097">MIADTCEISTNKPGDWMTKLHLIKCKLITSSTTTPLHPSTTPSPHLSSTSTLLHHSKTPLYLHHITTFPPPPQTSSTTPLHLHHTTSTTTHS</sequence>
<feature type="region of interest" description="Disordered" evidence="1">
    <location>
        <begin position="32"/>
        <end position="51"/>
    </location>
</feature>
<gene>
    <name evidence="2" type="ORF">Pmani_027228</name>
</gene>
<evidence type="ECO:0000313" key="2">
    <source>
        <dbReference type="EMBL" id="KAK4300572.1"/>
    </source>
</evidence>
<dbReference type="Proteomes" id="UP001292094">
    <property type="component" value="Unassembled WGS sequence"/>
</dbReference>
<name>A0AAE1TWP1_9EUCA</name>
<protein>
    <submittedName>
        <fullName evidence="2">Uncharacterized protein</fullName>
    </submittedName>
</protein>
<accession>A0AAE1TWP1</accession>
<feature type="region of interest" description="Disordered" evidence="1">
    <location>
        <begin position="63"/>
        <end position="92"/>
    </location>
</feature>
<dbReference type="EMBL" id="JAWZYT010003029">
    <property type="protein sequence ID" value="KAK4300572.1"/>
    <property type="molecule type" value="Genomic_DNA"/>
</dbReference>
<evidence type="ECO:0000256" key="1">
    <source>
        <dbReference type="SAM" id="MobiDB-lite"/>
    </source>
</evidence>
<evidence type="ECO:0000313" key="3">
    <source>
        <dbReference type="Proteomes" id="UP001292094"/>
    </source>
</evidence>
<comment type="caution">
    <text evidence="2">The sequence shown here is derived from an EMBL/GenBank/DDBJ whole genome shotgun (WGS) entry which is preliminary data.</text>
</comment>
<keyword evidence="3" id="KW-1185">Reference proteome</keyword>
<proteinExistence type="predicted"/>
<reference evidence="2" key="1">
    <citation type="submission" date="2023-11" db="EMBL/GenBank/DDBJ databases">
        <title>Genome assemblies of two species of porcelain crab, Petrolisthes cinctipes and Petrolisthes manimaculis (Anomura: Porcellanidae).</title>
        <authorList>
            <person name="Angst P."/>
        </authorList>
    </citation>
    <scope>NUCLEOTIDE SEQUENCE</scope>
    <source>
        <strain evidence="2">PB745_02</strain>
        <tissue evidence="2">Gill</tissue>
    </source>
</reference>
<feature type="compositionally biased region" description="Low complexity" evidence="1">
    <location>
        <begin position="74"/>
        <end position="92"/>
    </location>
</feature>